<evidence type="ECO:0000256" key="2">
    <source>
        <dbReference type="SAM" id="SignalP"/>
    </source>
</evidence>
<feature type="signal peptide" evidence="2">
    <location>
        <begin position="1"/>
        <end position="32"/>
    </location>
</feature>
<feature type="non-terminal residue" evidence="3">
    <location>
        <position position="1"/>
    </location>
</feature>
<evidence type="ECO:0000313" key="4">
    <source>
        <dbReference type="Proteomes" id="UP001362999"/>
    </source>
</evidence>
<evidence type="ECO:0000313" key="3">
    <source>
        <dbReference type="EMBL" id="KAK7052397.1"/>
    </source>
</evidence>
<sequence length="87" mass="9287">RCRGRDSCVASTSLSSCLLPLLLASSTNLTDSKNDSPSTIMHSKTPPLRRAIRSSTRHTKLAETSGGNKRDEPSRVKGIGGGMLMVM</sequence>
<feature type="compositionally biased region" description="Gly residues" evidence="1">
    <location>
        <begin position="78"/>
        <end position="87"/>
    </location>
</feature>
<dbReference type="EMBL" id="JAWWNJ010000007">
    <property type="protein sequence ID" value="KAK7052397.1"/>
    <property type="molecule type" value="Genomic_DNA"/>
</dbReference>
<gene>
    <name evidence="3" type="ORF">R3P38DRAFT_2860088</name>
</gene>
<proteinExistence type="predicted"/>
<evidence type="ECO:0000256" key="1">
    <source>
        <dbReference type="SAM" id="MobiDB-lite"/>
    </source>
</evidence>
<comment type="caution">
    <text evidence="3">The sequence shown here is derived from an EMBL/GenBank/DDBJ whole genome shotgun (WGS) entry which is preliminary data.</text>
</comment>
<protein>
    <submittedName>
        <fullName evidence="3">Uncharacterized protein</fullName>
    </submittedName>
</protein>
<keyword evidence="4" id="KW-1185">Reference proteome</keyword>
<feature type="chain" id="PRO_5043418292" evidence="2">
    <location>
        <begin position="33"/>
        <end position="87"/>
    </location>
</feature>
<accession>A0AAW0DMA6</accession>
<feature type="compositionally biased region" description="Basic residues" evidence="1">
    <location>
        <begin position="50"/>
        <end position="59"/>
    </location>
</feature>
<name>A0AAW0DMA6_9AGAR</name>
<dbReference type="Proteomes" id="UP001362999">
    <property type="component" value="Unassembled WGS sequence"/>
</dbReference>
<keyword evidence="2" id="KW-0732">Signal</keyword>
<feature type="region of interest" description="Disordered" evidence="1">
    <location>
        <begin position="28"/>
        <end position="87"/>
    </location>
</feature>
<dbReference type="AlphaFoldDB" id="A0AAW0DMA6"/>
<reference evidence="3 4" key="1">
    <citation type="journal article" date="2024" name="J Genomics">
        <title>Draft genome sequencing and assembly of Favolaschia claudopus CIRM-BRFM 2984 isolated from oak limbs.</title>
        <authorList>
            <person name="Navarro D."/>
            <person name="Drula E."/>
            <person name="Chaduli D."/>
            <person name="Cazenave R."/>
            <person name="Ahrendt S."/>
            <person name="Wang J."/>
            <person name="Lipzen A."/>
            <person name="Daum C."/>
            <person name="Barry K."/>
            <person name="Grigoriev I.V."/>
            <person name="Favel A."/>
            <person name="Rosso M.N."/>
            <person name="Martin F."/>
        </authorList>
    </citation>
    <scope>NUCLEOTIDE SEQUENCE [LARGE SCALE GENOMIC DNA]</scope>
    <source>
        <strain evidence="3 4">CIRM-BRFM 2984</strain>
    </source>
</reference>
<organism evidence="3 4">
    <name type="scientific">Favolaschia claudopus</name>
    <dbReference type="NCBI Taxonomy" id="2862362"/>
    <lineage>
        <taxon>Eukaryota</taxon>
        <taxon>Fungi</taxon>
        <taxon>Dikarya</taxon>
        <taxon>Basidiomycota</taxon>
        <taxon>Agaricomycotina</taxon>
        <taxon>Agaricomycetes</taxon>
        <taxon>Agaricomycetidae</taxon>
        <taxon>Agaricales</taxon>
        <taxon>Marasmiineae</taxon>
        <taxon>Mycenaceae</taxon>
        <taxon>Favolaschia</taxon>
    </lineage>
</organism>